<dbReference type="EMBL" id="CAWYQH010000057">
    <property type="protein sequence ID" value="CAK8678478.1"/>
    <property type="molecule type" value="Genomic_DNA"/>
</dbReference>
<protein>
    <submittedName>
        <fullName evidence="2">Uncharacterized protein</fullName>
    </submittedName>
</protein>
<keyword evidence="3" id="KW-1185">Reference proteome</keyword>
<name>A0ABP0FHP2_CLALP</name>
<dbReference type="Proteomes" id="UP001642483">
    <property type="component" value="Unassembled WGS sequence"/>
</dbReference>
<proteinExistence type="predicted"/>
<comment type="caution">
    <text evidence="2">The sequence shown here is derived from an EMBL/GenBank/DDBJ whole genome shotgun (WGS) entry which is preliminary data.</text>
</comment>
<evidence type="ECO:0000313" key="3">
    <source>
        <dbReference type="Proteomes" id="UP001642483"/>
    </source>
</evidence>
<accession>A0ABP0FHP2</accession>
<feature type="region of interest" description="Disordered" evidence="1">
    <location>
        <begin position="132"/>
        <end position="160"/>
    </location>
</feature>
<gene>
    <name evidence="2" type="ORF">CVLEPA_LOCUS8401</name>
</gene>
<reference evidence="2 3" key="1">
    <citation type="submission" date="2024-02" db="EMBL/GenBank/DDBJ databases">
        <authorList>
            <person name="Daric V."/>
            <person name="Darras S."/>
        </authorList>
    </citation>
    <scope>NUCLEOTIDE SEQUENCE [LARGE SCALE GENOMIC DNA]</scope>
</reference>
<evidence type="ECO:0000256" key="1">
    <source>
        <dbReference type="SAM" id="MobiDB-lite"/>
    </source>
</evidence>
<evidence type="ECO:0000313" key="2">
    <source>
        <dbReference type="EMBL" id="CAK8678478.1"/>
    </source>
</evidence>
<organism evidence="2 3">
    <name type="scientific">Clavelina lepadiformis</name>
    <name type="common">Light-bulb sea squirt</name>
    <name type="synonym">Ascidia lepadiformis</name>
    <dbReference type="NCBI Taxonomy" id="159417"/>
    <lineage>
        <taxon>Eukaryota</taxon>
        <taxon>Metazoa</taxon>
        <taxon>Chordata</taxon>
        <taxon>Tunicata</taxon>
        <taxon>Ascidiacea</taxon>
        <taxon>Aplousobranchia</taxon>
        <taxon>Clavelinidae</taxon>
        <taxon>Clavelina</taxon>
    </lineage>
</organism>
<sequence>MVWELISRWNDTKSKALSGTVTGSKVTSRQVVHRTERDMRTRIILTMTSLTTGVRSTTALLVHTGRKAFRTALDSFVEKRRAKAQIDLPYSNRIPIRGQNFCWLMGFNNNITIKANIPHKGKPRLKGRIVERHEKQRAGRNSHRQKGVEPSGCPSDRTRHADADITYNDILNDWGSIHDGTAGAYRT</sequence>